<dbReference type="Proteomes" id="UP001527202">
    <property type="component" value="Unassembled WGS sequence"/>
</dbReference>
<evidence type="ECO:0000313" key="4">
    <source>
        <dbReference type="Proteomes" id="UP001527202"/>
    </source>
</evidence>
<reference evidence="2 3" key="1">
    <citation type="submission" date="2018-01" db="EMBL/GenBank/DDBJ databases">
        <title>The whole genome sequencing and assembly of Paenibacillus chitinolyticus KCCM 41400 strain.</title>
        <authorList>
            <person name="Kim J.-Y."/>
            <person name="Park M.-K."/>
            <person name="Lee Y.-J."/>
            <person name="Yi H."/>
            <person name="Bahn Y.-S."/>
            <person name="Kim J.F."/>
            <person name="Lee D.-W."/>
        </authorList>
    </citation>
    <scope>NUCLEOTIDE SEQUENCE [LARGE SCALE GENOMIC DNA]</scope>
    <source>
        <strain evidence="2 3">KCCM 41400</strain>
    </source>
</reference>
<dbReference type="EMBL" id="JAMDMJ010000037">
    <property type="protein sequence ID" value="MCY9598970.1"/>
    <property type="molecule type" value="Genomic_DNA"/>
</dbReference>
<protein>
    <submittedName>
        <fullName evidence="2">Uncharacterized protein</fullName>
    </submittedName>
</protein>
<keyword evidence="4" id="KW-1185">Reference proteome</keyword>
<dbReference type="AlphaFoldDB" id="A0A410X3K8"/>
<dbReference type="KEGG" id="pchi:PC41400_27305"/>
<proteinExistence type="predicted"/>
<organism evidence="2 3">
    <name type="scientific">Paenibacillus chitinolyticus</name>
    <dbReference type="NCBI Taxonomy" id="79263"/>
    <lineage>
        <taxon>Bacteria</taxon>
        <taxon>Bacillati</taxon>
        <taxon>Bacillota</taxon>
        <taxon>Bacilli</taxon>
        <taxon>Bacillales</taxon>
        <taxon>Paenibacillaceae</taxon>
        <taxon>Paenibacillus</taxon>
    </lineage>
</organism>
<evidence type="ECO:0000313" key="1">
    <source>
        <dbReference type="EMBL" id="MCY9598970.1"/>
    </source>
</evidence>
<dbReference type="EMBL" id="CP026520">
    <property type="protein sequence ID" value="QAV21177.1"/>
    <property type="molecule type" value="Genomic_DNA"/>
</dbReference>
<gene>
    <name evidence="1" type="ORF">M5X16_24745</name>
    <name evidence="2" type="ORF">PC41400_27305</name>
</gene>
<evidence type="ECO:0000313" key="3">
    <source>
        <dbReference type="Proteomes" id="UP000288943"/>
    </source>
</evidence>
<dbReference type="RefSeq" id="WP_042234827.1">
    <property type="nucleotide sequence ID" value="NZ_CP026520.1"/>
</dbReference>
<accession>A0A410X3K8</accession>
<name>A0A410X3K8_9BACL</name>
<dbReference type="Proteomes" id="UP000288943">
    <property type="component" value="Chromosome"/>
</dbReference>
<reference evidence="1 4" key="2">
    <citation type="submission" date="2022-05" db="EMBL/GenBank/DDBJ databases">
        <title>Genome Sequencing of Bee-Associated Microbes.</title>
        <authorList>
            <person name="Dunlap C."/>
        </authorList>
    </citation>
    <scope>NUCLEOTIDE SEQUENCE [LARGE SCALE GENOMIC DNA]</scope>
    <source>
        <strain evidence="1 4">NRRL B-23120</strain>
    </source>
</reference>
<sequence>MKAAVAEGLGPLKRLKEALWLASQSTAPYHAKVVSGARCFLDGKSKADRMLFKYFSVYFM</sequence>
<dbReference type="GeneID" id="95378499"/>
<evidence type="ECO:0000313" key="2">
    <source>
        <dbReference type="EMBL" id="QAV21177.1"/>
    </source>
</evidence>